<evidence type="ECO:0000256" key="3">
    <source>
        <dbReference type="ARBA" id="ARBA00022475"/>
    </source>
</evidence>
<dbReference type="AlphaFoldDB" id="K3WSB3"/>
<keyword evidence="2" id="KW-0813">Transport</keyword>
<evidence type="ECO:0008006" key="15">
    <source>
        <dbReference type="Google" id="ProtNLM"/>
    </source>
</evidence>
<keyword evidence="7" id="KW-0406">Ion transport</keyword>
<dbReference type="Gene3D" id="1.20.120.350">
    <property type="entry name" value="Voltage-gated potassium channels. Chain C"/>
    <property type="match status" value="1"/>
</dbReference>
<proteinExistence type="predicted"/>
<keyword evidence="10" id="KW-0175">Coiled coil</keyword>
<feature type="region of interest" description="Disordered" evidence="11">
    <location>
        <begin position="272"/>
        <end position="292"/>
    </location>
</feature>
<dbReference type="InterPro" id="IPR027359">
    <property type="entry name" value="Volt_channel_dom_sf"/>
</dbReference>
<dbReference type="InParanoid" id="K3WSB3"/>
<keyword evidence="8 12" id="KW-0472">Membrane</keyword>
<reference evidence="14" key="2">
    <citation type="submission" date="2010-04" db="EMBL/GenBank/DDBJ databases">
        <authorList>
            <person name="Buell R."/>
            <person name="Hamilton J."/>
            <person name="Hostetler J."/>
        </authorList>
    </citation>
    <scope>NUCLEOTIDE SEQUENCE [LARGE SCALE GENOMIC DNA]</scope>
    <source>
        <strain evidence="14">DAOM:BR144</strain>
    </source>
</reference>
<evidence type="ECO:0000256" key="5">
    <source>
        <dbReference type="ARBA" id="ARBA00022882"/>
    </source>
</evidence>
<keyword evidence="6 12" id="KW-1133">Transmembrane helix</keyword>
<evidence type="ECO:0000256" key="12">
    <source>
        <dbReference type="SAM" id="Phobius"/>
    </source>
</evidence>
<keyword evidence="4 12" id="KW-0812">Transmembrane</keyword>
<comment type="subcellular location">
    <subcellularLocation>
        <location evidence="1">Cell membrane</location>
        <topology evidence="1">Multi-pass membrane protein</topology>
    </subcellularLocation>
</comment>
<dbReference type="GO" id="GO:0005886">
    <property type="term" value="C:plasma membrane"/>
    <property type="evidence" value="ECO:0007669"/>
    <property type="project" value="UniProtKB-SubCell"/>
</dbReference>
<dbReference type="PANTHER" id="PTHR46480">
    <property type="entry name" value="F20B24.22"/>
    <property type="match status" value="1"/>
</dbReference>
<feature type="transmembrane region" description="Helical" evidence="12">
    <location>
        <begin position="71"/>
        <end position="92"/>
    </location>
</feature>
<keyword evidence="3" id="KW-1003">Cell membrane</keyword>
<reference evidence="13" key="3">
    <citation type="submission" date="2015-02" db="UniProtKB">
        <authorList>
            <consortium name="EnsemblProtists"/>
        </authorList>
    </citation>
    <scope>IDENTIFICATION</scope>
    <source>
        <strain evidence="13">DAOM BR144</strain>
    </source>
</reference>
<dbReference type="EMBL" id="GL376617">
    <property type="status" value="NOT_ANNOTATED_CDS"/>
    <property type="molecule type" value="Genomic_DNA"/>
</dbReference>
<name>K3WSB3_GLOUD</name>
<evidence type="ECO:0000313" key="13">
    <source>
        <dbReference type="EnsemblProtists" id="PYU1_T007857"/>
    </source>
</evidence>
<dbReference type="GO" id="GO:0030171">
    <property type="term" value="F:voltage-gated proton channel activity"/>
    <property type="evidence" value="ECO:0007669"/>
    <property type="project" value="InterPro"/>
</dbReference>
<keyword evidence="14" id="KW-1185">Reference proteome</keyword>
<feature type="compositionally biased region" description="Acidic residues" evidence="11">
    <location>
        <begin position="348"/>
        <end position="357"/>
    </location>
</feature>
<evidence type="ECO:0000256" key="10">
    <source>
        <dbReference type="SAM" id="Coils"/>
    </source>
</evidence>
<evidence type="ECO:0000256" key="9">
    <source>
        <dbReference type="ARBA" id="ARBA00023303"/>
    </source>
</evidence>
<dbReference type="Proteomes" id="UP000019132">
    <property type="component" value="Unassembled WGS sequence"/>
</dbReference>
<organism evidence="13 14">
    <name type="scientific">Globisporangium ultimum (strain ATCC 200006 / CBS 805.95 / DAOM BR144)</name>
    <name type="common">Pythium ultimum</name>
    <dbReference type="NCBI Taxonomy" id="431595"/>
    <lineage>
        <taxon>Eukaryota</taxon>
        <taxon>Sar</taxon>
        <taxon>Stramenopiles</taxon>
        <taxon>Oomycota</taxon>
        <taxon>Peronosporomycetes</taxon>
        <taxon>Pythiales</taxon>
        <taxon>Pythiaceae</taxon>
        <taxon>Globisporangium</taxon>
    </lineage>
</organism>
<evidence type="ECO:0000256" key="7">
    <source>
        <dbReference type="ARBA" id="ARBA00023065"/>
    </source>
</evidence>
<dbReference type="InterPro" id="IPR031846">
    <property type="entry name" value="Hvcn1"/>
</dbReference>
<evidence type="ECO:0000256" key="11">
    <source>
        <dbReference type="SAM" id="MobiDB-lite"/>
    </source>
</evidence>
<protein>
    <recommendedName>
        <fullName evidence="15">Hydrogen voltage-gated channel 1</fullName>
    </recommendedName>
</protein>
<dbReference type="VEuPathDB" id="FungiDB:PYU1_G007841"/>
<sequence length="357" mass="39598">MTRDARADVAFVSAAKDISANSSDESIEKTPLSQQQTKNEPKSVVNDERSAISRTLNLQTTVGAFLETIEVQVAIVLLIAFDVCCTALEIYLRDQHEMIRLHVLMETAATSKPNSTASSVPIATPSMALQVATRLMEPFTGFTVVFFLIELLVLIGAFQKQFFSHFGYVLDLGVVIGALVYEIYTQSKALRLLGVLRIWRVFRVKVYQLQLEKQAAEDSLKREIDSRGGLEKLLQGYKDEVETLKEALNIAAEAVAEVSISATNYHQYEDEDAPLPEDQSQGTGGEAVDPYSDYYDQQHYDAAGYESYYADPNAEAYSEPLDGEESRDAEAVVGPHLATTEAEKLTQDDEFEDAVEH</sequence>
<evidence type="ECO:0000256" key="8">
    <source>
        <dbReference type="ARBA" id="ARBA00023136"/>
    </source>
</evidence>
<evidence type="ECO:0000256" key="2">
    <source>
        <dbReference type="ARBA" id="ARBA00022448"/>
    </source>
</evidence>
<dbReference type="HOGENOM" id="CLU_050951_0_0_1"/>
<feature type="transmembrane region" description="Helical" evidence="12">
    <location>
        <begin position="165"/>
        <end position="184"/>
    </location>
</feature>
<evidence type="ECO:0000256" key="4">
    <source>
        <dbReference type="ARBA" id="ARBA00022692"/>
    </source>
</evidence>
<dbReference type="PANTHER" id="PTHR46480:SF1">
    <property type="entry name" value="VOLTAGE-GATED HYDROGEN CHANNEL 1"/>
    <property type="match status" value="1"/>
</dbReference>
<dbReference type="EnsemblProtists" id="PYU1_T007857">
    <property type="protein sequence ID" value="PYU1_T007857"/>
    <property type="gene ID" value="PYU1_G007841"/>
</dbReference>
<reference evidence="14" key="1">
    <citation type="journal article" date="2010" name="Genome Biol.">
        <title>Genome sequence of the necrotrophic plant pathogen Pythium ultimum reveals original pathogenicity mechanisms and effector repertoire.</title>
        <authorList>
            <person name="Levesque C.A."/>
            <person name="Brouwer H."/>
            <person name="Cano L."/>
            <person name="Hamilton J.P."/>
            <person name="Holt C."/>
            <person name="Huitema E."/>
            <person name="Raffaele S."/>
            <person name="Robideau G.P."/>
            <person name="Thines M."/>
            <person name="Win J."/>
            <person name="Zerillo M.M."/>
            <person name="Beakes G.W."/>
            <person name="Boore J.L."/>
            <person name="Busam D."/>
            <person name="Dumas B."/>
            <person name="Ferriera S."/>
            <person name="Fuerstenberg S.I."/>
            <person name="Gachon C.M."/>
            <person name="Gaulin E."/>
            <person name="Govers F."/>
            <person name="Grenville-Briggs L."/>
            <person name="Horner N."/>
            <person name="Hostetler J."/>
            <person name="Jiang R.H."/>
            <person name="Johnson J."/>
            <person name="Krajaejun T."/>
            <person name="Lin H."/>
            <person name="Meijer H.J."/>
            <person name="Moore B."/>
            <person name="Morris P."/>
            <person name="Phuntmart V."/>
            <person name="Puiu D."/>
            <person name="Shetty J."/>
            <person name="Stajich J.E."/>
            <person name="Tripathy S."/>
            <person name="Wawra S."/>
            <person name="van West P."/>
            <person name="Whitty B.R."/>
            <person name="Coutinho P.M."/>
            <person name="Henrissat B."/>
            <person name="Martin F."/>
            <person name="Thomas P.D."/>
            <person name="Tyler B.M."/>
            <person name="De Vries R.P."/>
            <person name="Kamoun S."/>
            <person name="Yandell M."/>
            <person name="Tisserat N."/>
            <person name="Buell C.R."/>
        </authorList>
    </citation>
    <scope>NUCLEOTIDE SEQUENCE</scope>
    <source>
        <strain evidence="14">DAOM:BR144</strain>
    </source>
</reference>
<evidence type="ECO:0000313" key="14">
    <source>
        <dbReference type="Proteomes" id="UP000019132"/>
    </source>
</evidence>
<feature type="region of interest" description="Disordered" evidence="11">
    <location>
        <begin position="20"/>
        <end position="44"/>
    </location>
</feature>
<evidence type="ECO:0000256" key="1">
    <source>
        <dbReference type="ARBA" id="ARBA00004651"/>
    </source>
</evidence>
<keyword evidence="5" id="KW-0851">Voltage-gated channel</keyword>
<keyword evidence="9" id="KW-0407">Ion channel</keyword>
<dbReference type="GO" id="GO:0034702">
    <property type="term" value="C:monoatomic ion channel complex"/>
    <property type="evidence" value="ECO:0007669"/>
    <property type="project" value="UniProtKB-KW"/>
</dbReference>
<feature type="coiled-coil region" evidence="10">
    <location>
        <begin position="227"/>
        <end position="254"/>
    </location>
</feature>
<feature type="region of interest" description="Disordered" evidence="11">
    <location>
        <begin position="304"/>
        <end position="357"/>
    </location>
</feature>
<accession>K3WSB3</accession>
<dbReference type="eggNOG" id="ENOG502S41M">
    <property type="taxonomic scope" value="Eukaryota"/>
</dbReference>
<evidence type="ECO:0000256" key="6">
    <source>
        <dbReference type="ARBA" id="ARBA00022989"/>
    </source>
</evidence>
<feature type="transmembrane region" description="Helical" evidence="12">
    <location>
        <begin position="139"/>
        <end position="159"/>
    </location>
</feature>